<evidence type="ECO:0008006" key="3">
    <source>
        <dbReference type="Google" id="ProtNLM"/>
    </source>
</evidence>
<dbReference type="RefSeq" id="WP_065959236.1">
    <property type="nucleotide sequence ID" value="NZ_ASQP01000240.1"/>
</dbReference>
<dbReference type="EMBL" id="ASQP01000240">
    <property type="protein sequence ID" value="OMI38311.1"/>
    <property type="molecule type" value="Genomic_DNA"/>
</dbReference>
<dbReference type="Proteomes" id="UP000186168">
    <property type="component" value="Unassembled WGS sequence"/>
</dbReference>
<dbReference type="Pfam" id="PF20242">
    <property type="entry name" value="Emfourin"/>
    <property type="match status" value="1"/>
</dbReference>
<organism evidence="1 2">
    <name type="scientific">Streptomyces sparsogenes DSM 40356</name>
    <dbReference type="NCBI Taxonomy" id="1331668"/>
    <lineage>
        <taxon>Bacteria</taxon>
        <taxon>Bacillati</taxon>
        <taxon>Actinomycetota</taxon>
        <taxon>Actinomycetes</taxon>
        <taxon>Kitasatosporales</taxon>
        <taxon>Streptomycetaceae</taxon>
        <taxon>Streptomyces</taxon>
    </lineage>
</organism>
<dbReference type="AlphaFoldDB" id="A0A1R1SJ48"/>
<name>A0A1R1SJ48_9ACTN</name>
<dbReference type="STRING" id="67365.GCA_001704635_04562"/>
<accession>A0A1R1SJ48</accession>
<dbReference type="InterPro" id="IPR049457">
    <property type="entry name" value="Emfourin"/>
</dbReference>
<gene>
    <name evidence="1" type="ORF">SPAR_16755</name>
</gene>
<evidence type="ECO:0000313" key="2">
    <source>
        <dbReference type="Proteomes" id="UP000186168"/>
    </source>
</evidence>
<sequence length="88" mass="9547">MRISVTRTGGFAGIERRAELDTTGRPDARHLEALAHQAVETGQITASRGVPDGFHYEIAVDGRTVHCADPHLSDAQRELVRTVLKEGA</sequence>
<reference evidence="1 2" key="1">
    <citation type="submission" date="2013-05" db="EMBL/GenBank/DDBJ databases">
        <title>Genome sequence of Streptomyces sparsogenes DSM 40356.</title>
        <authorList>
            <person name="Coyne S."/>
            <person name="Seebeck F.P."/>
        </authorList>
    </citation>
    <scope>NUCLEOTIDE SEQUENCE [LARGE SCALE GENOMIC DNA]</scope>
    <source>
        <strain evidence="1 2">DSM 40356</strain>
    </source>
</reference>
<protein>
    <recommendedName>
        <fullName evidence="3">Metalloprotease</fullName>
    </recommendedName>
</protein>
<comment type="caution">
    <text evidence="1">The sequence shown here is derived from an EMBL/GenBank/DDBJ whole genome shotgun (WGS) entry which is preliminary data.</text>
</comment>
<dbReference type="GeneID" id="96742214"/>
<proteinExistence type="predicted"/>
<keyword evidence="2" id="KW-1185">Reference proteome</keyword>
<evidence type="ECO:0000313" key="1">
    <source>
        <dbReference type="EMBL" id="OMI38311.1"/>
    </source>
</evidence>